<dbReference type="PANTHER" id="PTHR22897">
    <property type="entry name" value="QUIESCIN Q6-RELATED SULFHYDRYL OXIDASE"/>
    <property type="match status" value="1"/>
</dbReference>
<evidence type="ECO:0000313" key="1">
    <source>
        <dbReference type="EMBL" id="NDJ96276.1"/>
    </source>
</evidence>
<protein>
    <submittedName>
        <fullName evidence="1">Sulfhydryl oxidase 1 (Trinotate prediction)</fullName>
    </submittedName>
</protein>
<accession>A0A6B2G149</accession>
<dbReference type="Gene3D" id="1.20.120.310">
    <property type="entry name" value="ERV/ALR sulfhydryl oxidase domain"/>
    <property type="match status" value="1"/>
</dbReference>
<dbReference type="AlphaFoldDB" id="A0A6B2G149"/>
<dbReference type="GO" id="GO:0000139">
    <property type="term" value="C:Golgi membrane"/>
    <property type="evidence" value="ECO:0007669"/>
    <property type="project" value="TreeGrafter"/>
</dbReference>
<sequence length="123" mass="14318">MFDKVKSGSDAILFYWFGHNMVNARLKLDDSADPFAPKIQFPPESICQDCRNVDSLSEGDIILAKPGYDVLPVRWNKLRILNFLRNHFGPDNIRRTNKNYTLINEDLYDPSVEFVTSMHVKRR</sequence>
<dbReference type="SUPFAM" id="SSF69000">
    <property type="entry name" value="FAD-dependent thiol oxidase"/>
    <property type="match status" value="1"/>
</dbReference>
<dbReference type="EMBL" id="GHBR01000805">
    <property type="protein sequence ID" value="NDJ96276.1"/>
    <property type="molecule type" value="Transcribed_RNA"/>
</dbReference>
<proteinExistence type="predicted"/>
<reference evidence="1" key="1">
    <citation type="submission" date="2018-11" db="EMBL/GenBank/DDBJ databases">
        <title>Myxobolus squamalis genome and transcriptome.</title>
        <authorList>
            <person name="Yahalomi D."/>
            <person name="Atkinson S.D."/>
            <person name="Neuhof M."/>
            <person name="Chang E.S."/>
            <person name="Philippe H."/>
            <person name="Cartwright P."/>
            <person name="Bartholomew J.L."/>
            <person name="Huchon D."/>
        </authorList>
    </citation>
    <scope>NUCLEOTIDE SEQUENCE</scope>
    <source>
        <strain evidence="1">71B08</strain>
        <tissue evidence="1">Whole</tissue>
    </source>
</reference>
<dbReference type="GO" id="GO:0006457">
    <property type="term" value="P:protein folding"/>
    <property type="evidence" value="ECO:0007669"/>
    <property type="project" value="TreeGrafter"/>
</dbReference>
<dbReference type="GO" id="GO:0003756">
    <property type="term" value="F:protein disulfide isomerase activity"/>
    <property type="evidence" value="ECO:0007669"/>
    <property type="project" value="TreeGrafter"/>
</dbReference>
<dbReference type="InterPro" id="IPR039798">
    <property type="entry name" value="Sulfhydryl_oxidase"/>
</dbReference>
<organism evidence="1">
    <name type="scientific">Myxobolus squamalis</name>
    <name type="common">Myxosporean</name>
    <dbReference type="NCBI Taxonomy" id="59785"/>
    <lineage>
        <taxon>Eukaryota</taxon>
        <taxon>Metazoa</taxon>
        <taxon>Cnidaria</taxon>
        <taxon>Myxozoa</taxon>
        <taxon>Myxosporea</taxon>
        <taxon>Bivalvulida</taxon>
        <taxon>Platysporina</taxon>
        <taxon>Myxobolidae</taxon>
        <taxon>Myxobolus</taxon>
    </lineage>
</organism>
<name>A0A6B2G149_MYXSQ</name>
<dbReference type="PANTHER" id="PTHR22897:SF8">
    <property type="entry name" value="SULFHYDRYL OXIDASE"/>
    <property type="match status" value="1"/>
</dbReference>
<dbReference type="GO" id="GO:0005615">
    <property type="term" value="C:extracellular space"/>
    <property type="evidence" value="ECO:0007669"/>
    <property type="project" value="TreeGrafter"/>
</dbReference>
<dbReference type="InterPro" id="IPR036774">
    <property type="entry name" value="ERV/ALR_sulphydryl_oxid_sf"/>
</dbReference>
<dbReference type="GO" id="GO:0016971">
    <property type="term" value="F:flavin-dependent sulfhydryl oxidase activity"/>
    <property type="evidence" value="ECO:0007669"/>
    <property type="project" value="InterPro"/>
</dbReference>